<dbReference type="Proteomes" id="UP000614714">
    <property type="component" value="Unassembled WGS sequence"/>
</dbReference>
<evidence type="ECO:0000313" key="1">
    <source>
        <dbReference type="EMBL" id="MBJ6752543.1"/>
    </source>
</evidence>
<reference evidence="1 2" key="1">
    <citation type="submission" date="2020-12" db="EMBL/GenBank/DDBJ databases">
        <title>Geomonas sp. Red421, isolated from paddy soil.</title>
        <authorList>
            <person name="Xu Z."/>
            <person name="Zhang Z."/>
            <person name="Masuda Y."/>
            <person name="Itoh H."/>
            <person name="Senoo K."/>
        </authorList>
    </citation>
    <scope>NUCLEOTIDE SEQUENCE [LARGE SCALE GENOMIC DNA]</scope>
    <source>
        <strain evidence="1 2">Red421</strain>
    </source>
</reference>
<name>A0ABS0YJK4_9BACT</name>
<proteinExistence type="predicted"/>
<organism evidence="1 2">
    <name type="scientific">Geomonas anaerohicana</name>
    <dbReference type="NCBI Taxonomy" id="2798583"/>
    <lineage>
        <taxon>Bacteria</taxon>
        <taxon>Pseudomonadati</taxon>
        <taxon>Thermodesulfobacteriota</taxon>
        <taxon>Desulfuromonadia</taxon>
        <taxon>Geobacterales</taxon>
        <taxon>Geobacteraceae</taxon>
        <taxon>Geomonas</taxon>
    </lineage>
</organism>
<dbReference type="RefSeq" id="WP_199390950.1">
    <property type="nucleotide sequence ID" value="NZ_JAEMHL010000017.1"/>
</dbReference>
<comment type="caution">
    <text evidence="1">The sequence shown here is derived from an EMBL/GenBank/DDBJ whole genome shotgun (WGS) entry which is preliminary data.</text>
</comment>
<protein>
    <submittedName>
        <fullName evidence="1">Uncharacterized protein</fullName>
    </submittedName>
</protein>
<dbReference type="EMBL" id="JAEMHL010000017">
    <property type="protein sequence ID" value="MBJ6752543.1"/>
    <property type="molecule type" value="Genomic_DNA"/>
</dbReference>
<sequence length="105" mass="11902">MEKTPFVVLLFVAITALFMSNPGVRTAGRQDRREISNYQYSQLHAAMQRYPEIADKALKELTGERVNLSQYNKIMQTVDLIKLRDARHMTAHNGAVLPIKASAKN</sequence>
<evidence type="ECO:0000313" key="2">
    <source>
        <dbReference type="Proteomes" id="UP000614714"/>
    </source>
</evidence>
<gene>
    <name evidence="1" type="ORF">JFN91_20195</name>
</gene>
<keyword evidence="2" id="KW-1185">Reference proteome</keyword>
<accession>A0ABS0YJK4</accession>